<evidence type="ECO:0000313" key="4">
    <source>
        <dbReference type="Proteomes" id="UP000183063"/>
    </source>
</evidence>
<dbReference type="OrthoDB" id="1550938at2"/>
<evidence type="ECO:0000313" key="2">
    <source>
        <dbReference type="EMBL" id="SEI14368.1"/>
    </source>
</evidence>
<gene>
    <name evidence="2" type="ORF">RTCCBAU85039_5078</name>
    <name evidence="3" type="ORF">SAMN05216228_102729</name>
</gene>
<reference evidence="2" key="3">
    <citation type="submission" date="2016-10" db="EMBL/GenBank/DDBJ databases">
        <authorList>
            <person name="de Groot N.N."/>
        </authorList>
    </citation>
    <scope>NUCLEOTIDE SEQUENCE [LARGE SCALE GENOMIC DNA]</scope>
    <source>
        <strain evidence="2">CCBAU85039</strain>
    </source>
</reference>
<dbReference type="EMBL" id="FNXB01000036">
    <property type="protein sequence ID" value="SEI14368.1"/>
    <property type="molecule type" value="Genomic_DNA"/>
</dbReference>
<name>A0A1H8T360_9HYPH</name>
<dbReference type="Proteomes" id="UP000198939">
    <property type="component" value="Unassembled WGS sequence"/>
</dbReference>
<dbReference type="InterPro" id="IPR021561">
    <property type="entry name" value="AbiEi_3"/>
</dbReference>
<dbReference type="EMBL" id="FOCV01000027">
    <property type="protein sequence ID" value="SEO85381.1"/>
    <property type="molecule type" value="Genomic_DNA"/>
</dbReference>
<evidence type="ECO:0000313" key="3">
    <source>
        <dbReference type="EMBL" id="SEO85381.1"/>
    </source>
</evidence>
<dbReference type="Pfam" id="PF11459">
    <property type="entry name" value="AbiEi_3"/>
    <property type="match status" value="1"/>
</dbReference>
<reference evidence="3 5" key="1">
    <citation type="submission" date="2016-10" db="EMBL/GenBank/DDBJ databases">
        <authorList>
            <person name="Varghese N."/>
            <person name="Submissions S."/>
        </authorList>
    </citation>
    <scope>NUCLEOTIDE SEQUENCE [LARGE SCALE GENOMIC DNA]</scope>
    <source>
        <strain evidence="3 5">CGMCC 1.7071</strain>
    </source>
</reference>
<keyword evidence="5" id="KW-1185">Reference proteome</keyword>
<sequence>MSGEYKGKLNHLQRELPQGLVVDAAWLSEHGYSPQLCRKYVLNGWLVRVTRGVYRKPGGELLWEHVVISLQTLLLRQPFLVGGRTALSLHGFSHYLRREEKEIHLYGPKAAPSWLNKLPLETRFVHHNSDALFRNEPITFGTTSLDWNVKDNSHIIVDPIQGGSFNVIPWGQWEWPLTLSTPERAVLEMLDGLPNHESFDQADKIIEGLTTLSPRRLQKLLVDCKSIKVKRLFFFFADRHQHPWRKHLDKEAIDLGTGKRMLVQGGRLDPTYLITVPEDLYADQ</sequence>
<proteinExistence type="predicted"/>
<organism evidence="2 4">
    <name type="scientific">Rhizobium tibeticum</name>
    <dbReference type="NCBI Taxonomy" id="501024"/>
    <lineage>
        <taxon>Bacteria</taxon>
        <taxon>Pseudomonadati</taxon>
        <taxon>Pseudomonadota</taxon>
        <taxon>Alphaproteobacteria</taxon>
        <taxon>Hyphomicrobiales</taxon>
        <taxon>Rhizobiaceae</taxon>
        <taxon>Rhizobium/Agrobacterium group</taxon>
        <taxon>Rhizobium</taxon>
    </lineage>
</organism>
<dbReference type="Pfam" id="PF17194">
    <property type="entry name" value="AbiEi_3_N"/>
    <property type="match status" value="1"/>
</dbReference>
<dbReference type="RefSeq" id="WP_072379625.1">
    <property type="nucleotide sequence ID" value="NZ_FNXB01000036.1"/>
</dbReference>
<feature type="domain" description="Transcriptional regulator AbiEi antitoxin N-terminal" evidence="1">
    <location>
        <begin position="7"/>
        <end position="97"/>
    </location>
</feature>
<evidence type="ECO:0000313" key="5">
    <source>
        <dbReference type="Proteomes" id="UP000198939"/>
    </source>
</evidence>
<dbReference type="AlphaFoldDB" id="A0A1H8T360"/>
<evidence type="ECO:0000259" key="1">
    <source>
        <dbReference type="Pfam" id="PF17194"/>
    </source>
</evidence>
<dbReference type="InterPro" id="IPR033455">
    <property type="entry name" value="AbiEi_3_N"/>
</dbReference>
<dbReference type="Proteomes" id="UP000183063">
    <property type="component" value="Unassembled WGS sequence"/>
</dbReference>
<accession>A0A1H8T360</accession>
<reference evidence="4" key="2">
    <citation type="submission" date="2016-10" db="EMBL/GenBank/DDBJ databases">
        <authorList>
            <person name="Wibberg D."/>
        </authorList>
    </citation>
    <scope>NUCLEOTIDE SEQUENCE [LARGE SCALE GENOMIC DNA]</scope>
</reference>
<dbReference type="STRING" id="501024.RTCCBAU85039_5078"/>
<protein>
    <submittedName>
        <fullName evidence="3">Transcriptional regulator with AbiEi antitoxin N-terminal domain</fullName>
    </submittedName>
</protein>